<comment type="function">
    <text evidence="1">Methylates the class 1 translation termination release factors RF1/PrfA and RF2/PrfB on the glutamine residue of the universally conserved GGQ motif.</text>
</comment>
<dbReference type="InterPro" id="IPR050320">
    <property type="entry name" value="N5-glutamine_MTase"/>
</dbReference>
<dbReference type="KEGG" id="cbac:JI75_02990"/>
<evidence type="ECO:0000256" key="1">
    <source>
        <dbReference type="HAMAP-Rule" id="MF_02126"/>
    </source>
</evidence>
<dbReference type="Pfam" id="PF05175">
    <property type="entry name" value="MTS"/>
    <property type="match status" value="1"/>
</dbReference>
<dbReference type="CDD" id="cd02440">
    <property type="entry name" value="AdoMet_MTases"/>
    <property type="match status" value="1"/>
</dbReference>
<dbReference type="OrthoDB" id="9800643at2"/>
<dbReference type="Gene3D" id="1.10.8.10">
    <property type="entry name" value="DNA helicase RuvA subunit, C-terminal domain"/>
    <property type="match status" value="1"/>
</dbReference>
<dbReference type="PANTHER" id="PTHR18895">
    <property type="entry name" value="HEMK METHYLTRANSFERASE"/>
    <property type="match status" value="1"/>
</dbReference>
<organism evidence="4 5">
    <name type="scientific">Berryella intestinalis</name>
    <dbReference type="NCBI Taxonomy" id="1531429"/>
    <lineage>
        <taxon>Bacteria</taxon>
        <taxon>Bacillati</taxon>
        <taxon>Actinomycetota</taxon>
        <taxon>Coriobacteriia</taxon>
        <taxon>Eggerthellales</taxon>
        <taxon>Eggerthellaceae</taxon>
        <taxon>Berryella</taxon>
    </lineage>
</organism>
<gene>
    <name evidence="1" type="primary">prmC</name>
    <name evidence="4" type="ORF">JI75_02990</name>
</gene>
<evidence type="ECO:0000259" key="2">
    <source>
        <dbReference type="Pfam" id="PF05175"/>
    </source>
</evidence>
<proteinExistence type="inferred from homology"/>
<dbReference type="RefSeq" id="WP_039688611.1">
    <property type="nucleotide sequence ID" value="NZ_CP009302.1"/>
</dbReference>
<comment type="catalytic activity">
    <reaction evidence="1">
        <text>L-glutaminyl-[peptide chain release factor] + S-adenosyl-L-methionine = N(5)-methyl-L-glutaminyl-[peptide chain release factor] + S-adenosyl-L-homocysteine + H(+)</text>
        <dbReference type="Rhea" id="RHEA:42896"/>
        <dbReference type="Rhea" id="RHEA-COMP:10271"/>
        <dbReference type="Rhea" id="RHEA-COMP:10272"/>
        <dbReference type="ChEBI" id="CHEBI:15378"/>
        <dbReference type="ChEBI" id="CHEBI:30011"/>
        <dbReference type="ChEBI" id="CHEBI:57856"/>
        <dbReference type="ChEBI" id="CHEBI:59789"/>
        <dbReference type="ChEBI" id="CHEBI:61891"/>
        <dbReference type="EC" id="2.1.1.297"/>
    </reaction>
</comment>
<dbReference type="Pfam" id="PF17827">
    <property type="entry name" value="PrmC_N"/>
    <property type="match status" value="1"/>
</dbReference>
<dbReference type="Gene3D" id="3.40.50.150">
    <property type="entry name" value="Vaccinia Virus protein VP39"/>
    <property type="match status" value="1"/>
</dbReference>
<dbReference type="InterPro" id="IPR029063">
    <property type="entry name" value="SAM-dependent_MTases_sf"/>
</dbReference>
<dbReference type="GO" id="GO:0032259">
    <property type="term" value="P:methylation"/>
    <property type="evidence" value="ECO:0007669"/>
    <property type="project" value="UniProtKB-KW"/>
</dbReference>
<dbReference type="GO" id="GO:0003676">
    <property type="term" value="F:nucleic acid binding"/>
    <property type="evidence" value="ECO:0007669"/>
    <property type="project" value="InterPro"/>
</dbReference>
<protein>
    <recommendedName>
        <fullName evidence="1">Release factor glutamine methyltransferase</fullName>
        <shortName evidence="1">RF MTase</shortName>
        <ecNumber evidence="1">2.1.1.297</ecNumber>
    </recommendedName>
    <alternativeName>
        <fullName evidence="1">N5-glutamine methyltransferase PrmC</fullName>
    </alternativeName>
    <alternativeName>
        <fullName evidence="1">Protein-(glutamine-N5) MTase PrmC</fullName>
    </alternativeName>
    <alternativeName>
        <fullName evidence="1">Protein-glutamine N-methyltransferase PrmC</fullName>
    </alternativeName>
</protein>
<dbReference type="InterPro" id="IPR007848">
    <property type="entry name" value="Small_mtfrase_dom"/>
</dbReference>
<dbReference type="InterPro" id="IPR019874">
    <property type="entry name" value="RF_methyltr_PrmC"/>
</dbReference>
<evidence type="ECO:0000313" key="5">
    <source>
        <dbReference type="Proteomes" id="UP000031121"/>
    </source>
</evidence>
<dbReference type="AlphaFoldDB" id="A0A0A8B2Z7"/>
<dbReference type="STRING" id="1531429.JI75_02990"/>
<feature type="binding site" evidence="1">
    <location>
        <position position="200"/>
    </location>
    <ligand>
        <name>S-adenosyl-L-methionine</name>
        <dbReference type="ChEBI" id="CHEBI:59789"/>
    </ligand>
</feature>
<evidence type="ECO:0000259" key="3">
    <source>
        <dbReference type="Pfam" id="PF17827"/>
    </source>
</evidence>
<keyword evidence="1" id="KW-0949">S-adenosyl-L-methionine</keyword>
<dbReference type="SUPFAM" id="SSF53335">
    <property type="entry name" value="S-adenosyl-L-methionine-dependent methyltransferases"/>
    <property type="match status" value="1"/>
</dbReference>
<keyword evidence="1 4" id="KW-0489">Methyltransferase</keyword>
<dbReference type="EMBL" id="CP009302">
    <property type="protein sequence ID" value="AJC11780.1"/>
    <property type="molecule type" value="Genomic_DNA"/>
</dbReference>
<dbReference type="PROSITE" id="PS00092">
    <property type="entry name" value="N6_MTASE"/>
    <property type="match status" value="1"/>
</dbReference>
<comment type="similarity">
    <text evidence="1">Belongs to the protein N5-glutamine methyltransferase family. PrmC subfamily.</text>
</comment>
<reference evidence="5" key="1">
    <citation type="submission" date="2014-08" db="EMBL/GenBank/DDBJ databases">
        <title>Coriobacteriaceae sp. complete genome.</title>
        <authorList>
            <person name="Looft T."/>
            <person name="Bayles D.O."/>
            <person name="Stanton T.B."/>
        </authorList>
    </citation>
    <scope>NUCLEOTIDE SEQUENCE [LARGE SCALE GENOMIC DNA]</scope>
    <source>
        <strain evidence="5">68-1-3</strain>
    </source>
</reference>
<accession>A0A0A8B2Z7</accession>
<dbReference type="EC" id="2.1.1.297" evidence="1"/>
<dbReference type="HOGENOM" id="CLU_018398_3_1_11"/>
<comment type="caution">
    <text evidence="1">Lacks conserved residue(s) required for the propagation of feature annotation.</text>
</comment>
<feature type="domain" description="Methyltransferase small" evidence="2">
    <location>
        <begin position="172"/>
        <end position="250"/>
    </location>
</feature>
<sequence>MADSTETWTVRRMLEWTEAYLGGKGDENPRLSAQWLVGAVCGLSRVGLYTALDRPLDPSELERMRGFVQRRGAGEPLQYIVGECAFRHIALKTRKGVLIPRPETEVLVSEALALLPARPTARRAEDDLVDALAAEAERIEGDPALSGVSDRARELLLAARESARAEDPGRLLVADLCTGSGCIACSLAYEHPLVRAFATDIAPEAVELARENVADLGLADRVKVLSCSLGEGVPQRYRGCLDLVVSNPPYVPTEILAGIPREVSDFEPALALDGGDDGLDVFRPLAAWAFDFLRPGGALAVELHETCLDGAAAHALDLGFSSVRIVRDLADRPRVLCAVKPGDRANA</sequence>
<name>A0A0A8B2Z7_9ACTN</name>
<keyword evidence="1 4" id="KW-0808">Transferase</keyword>
<dbReference type="InterPro" id="IPR040758">
    <property type="entry name" value="PrmC_N"/>
</dbReference>
<feature type="domain" description="Release factor glutamine methyltransferase N-terminal" evidence="3">
    <location>
        <begin position="13"/>
        <end position="82"/>
    </location>
</feature>
<feature type="binding site" evidence="1">
    <location>
        <begin position="247"/>
        <end position="250"/>
    </location>
    <ligand>
        <name>substrate</name>
    </ligand>
</feature>
<dbReference type="InterPro" id="IPR002052">
    <property type="entry name" value="DNA_methylase_N6_adenine_CS"/>
</dbReference>
<dbReference type="PANTHER" id="PTHR18895:SF74">
    <property type="entry name" value="MTRF1L RELEASE FACTOR GLUTAMINE METHYLTRANSFERASE"/>
    <property type="match status" value="1"/>
</dbReference>
<dbReference type="Proteomes" id="UP000031121">
    <property type="component" value="Chromosome"/>
</dbReference>
<dbReference type="GO" id="GO:0102559">
    <property type="term" value="F:peptide chain release factor N(5)-glutamine methyltransferase activity"/>
    <property type="evidence" value="ECO:0007669"/>
    <property type="project" value="UniProtKB-EC"/>
</dbReference>
<keyword evidence="5" id="KW-1185">Reference proteome</keyword>
<feature type="binding site" evidence="1">
    <location>
        <position position="247"/>
    </location>
    <ligand>
        <name>S-adenosyl-L-methionine</name>
        <dbReference type="ChEBI" id="CHEBI:59789"/>
    </ligand>
</feature>
<reference evidence="4 5" key="2">
    <citation type="journal article" date="2015" name="Genome Announc.">
        <title>Complete Genome Sequence of Coriobacteriaceae Strain 68-1-3, a Novel Mucus-Degrading Isolate from the Swine Intestinal Tract.</title>
        <authorList>
            <person name="Looft T."/>
            <person name="Bayles D.O."/>
            <person name="Alt D.P."/>
            <person name="Stanton T.B."/>
        </authorList>
    </citation>
    <scope>NUCLEOTIDE SEQUENCE [LARGE SCALE GENOMIC DNA]</scope>
    <source>
        <strain evidence="4 5">68-1-3</strain>
    </source>
</reference>
<dbReference type="HAMAP" id="MF_02126">
    <property type="entry name" value="RF_methyltr_PrmC"/>
    <property type="match status" value="1"/>
</dbReference>
<evidence type="ECO:0000313" key="4">
    <source>
        <dbReference type="EMBL" id="AJC11780.1"/>
    </source>
</evidence>